<protein>
    <submittedName>
        <fullName evidence="1">DNA polymerase III subunit delta</fullName>
        <ecNumber evidence="1">2.7.7.-</ecNumber>
    </submittedName>
</protein>
<gene>
    <name evidence="1" type="ORF">NCTC13156_01798</name>
</gene>
<accession>A0A377Q552</accession>
<keyword evidence="1" id="KW-0808">Transferase</keyword>
<dbReference type="Proteomes" id="UP000255269">
    <property type="component" value="Unassembled WGS sequence"/>
</dbReference>
<dbReference type="RefSeq" id="WP_244908020.1">
    <property type="nucleotide sequence ID" value="NZ_UGJF01000003.1"/>
</dbReference>
<proteinExistence type="predicted"/>
<dbReference type="EC" id="2.7.7.-" evidence="1"/>
<dbReference type="EMBL" id="UGJF01000003">
    <property type="protein sequence ID" value="STQ88991.1"/>
    <property type="molecule type" value="Genomic_DNA"/>
</dbReference>
<reference evidence="1 2" key="1">
    <citation type="submission" date="2018-06" db="EMBL/GenBank/DDBJ databases">
        <authorList>
            <consortium name="Pathogen Informatics"/>
            <person name="Doyle S."/>
        </authorList>
    </citation>
    <scope>NUCLEOTIDE SEQUENCE [LARGE SCALE GENOMIC DNA]</scope>
    <source>
        <strain evidence="1 2">NCTC13156</strain>
    </source>
</reference>
<organism evidence="1 2">
    <name type="scientific">Helicobacter pullorum</name>
    <dbReference type="NCBI Taxonomy" id="35818"/>
    <lineage>
        <taxon>Bacteria</taxon>
        <taxon>Pseudomonadati</taxon>
        <taxon>Campylobacterota</taxon>
        <taxon>Epsilonproteobacteria</taxon>
        <taxon>Campylobacterales</taxon>
        <taxon>Helicobacteraceae</taxon>
        <taxon>Helicobacter</taxon>
    </lineage>
</organism>
<keyword evidence="1" id="KW-0548">Nucleotidyltransferase</keyword>
<name>A0A377Q552_9HELI</name>
<sequence>MYKKELDTKLANNTEMRAILLYGEDSFLIGYYGDKIAQKILAKGCEKKQLLFWRI</sequence>
<evidence type="ECO:0000313" key="1">
    <source>
        <dbReference type="EMBL" id="STQ88991.1"/>
    </source>
</evidence>
<dbReference type="AlphaFoldDB" id="A0A377Q552"/>
<dbReference type="GO" id="GO:0016779">
    <property type="term" value="F:nucleotidyltransferase activity"/>
    <property type="evidence" value="ECO:0007669"/>
    <property type="project" value="UniProtKB-KW"/>
</dbReference>
<evidence type="ECO:0000313" key="2">
    <source>
        <dbReference type="Proteomes" id="UP000255269"/>
    </source>
</evidence>